<evidence type="ECO:0000259" key="8">
    <source>
        <dbReference type="PROSITE" id="PS51194"/>
    </source>
</evidence>
<keyword evidence="6" id="KW-0539">Nucleus</keyword>
<dbReference type="Pfam" id="PF08148">
    <property type="entry name" value="DSHCT"/>
    <property type="match status" value="1"/>
</dbReference>
<evidence type="ECO:0000256" key="6">
    <source>
        <dbReference type="ARBA" id="ARBA00023242"/>
    </source>
</evidence>
<keyword evidence="5" id="KW-0067">ATP-binding</keyword>
<dbReference type="InterPro" id="IPR050699">
    <property type="entry name" value="RNA-DNA_Helicase"/>
</dbReference>
<dbReference type="Pfam" id="PF00270">
    <property type="entry name" value="DEAD"/>
    <property type="match status" value="1"/>
</dbReference>
<dbReference type="GO" id="GO:0003724">
    <property type="term" value="F:RNA helicase activity"/>
    <property type="evidence" value="ECO:0007669"/>
    <property type="project" value="InterPro"/>
</dbReference>
<dbReference type="Gene3D" id="2.40.30.300">
    <property type="match status" value="1"/>
</dbReference>
<dbReference type="FunFam" id="3.40.50.300:FF:000083">
    <property type="entry name" value="ATP-dependent RNA helicase DOB1"/>
    <property type="match status" value="1"/>
</dbReference>
<dbReference type="InterPro" id="IPR001650">
    <property type="entry name" value="Helicase_C-like"/>
</dbReference>
<dbReference type="PROSITE" id="PS51194">
    <property type="entry name" value="HELICASE_CTER"/>
    <property type="match status" value="1"/>
</dbReference>
<dbReference type="SMART" id="SM01142">
    <property type="entry name" value="DSHCT"/>
    <property type="match status" value="1"/>
</dbReference>
<comment type="caution">
    <text evidence="9">The sequence shown here is derived from an EMBL/GenBank/DDBJ whole genome shotgun (WGS) entry which is preliminary data.</text>
</comment>
<feature type="domain" description="Helicase C-terminal" evidence="8">
    <location>
        <begin position="293"/>
        <end position="489"/>
    </location>
</feature>
<evidence type="ECO:0000259" key="7">
    <source>
        <dbReference type="PROSITE" id="PS51192"/>
    </source>
</evidence>
<dbReference type="Pfam" id="PF00271">
    <property type="entry name" value="Helicase_C"/>
    <property type="match status" value="1"/>
</dbReference>
<evidence type="ECO:0000256" key="4">
    <source>
        <dbReference type="ARBA" id="ARBA00022806"/>
    </source>
</evidence>
<evidence type="ECO:0000256" key="1">
    <source>
        <dbReference type="ARBA" id="ARBA00004123"/>
    </source>
</evidence>
<evidence type="ECO:0000256" key="5">
    <source>
        <dbReference type="ARBA" id="ARBA00022840"/>
    </source>
</evidence>
<accession>A0A8E0VIG9</accession>
<dbReference type="GO" id="GO:0005524">
    <property type="term" value="F:ATP binding"/>
    <property type="evidence" value="ECO:0007669"/>
    <property type="project" value="UniProtKB-KW"/>
</dbReference>
<gene>
    <name evidence="9" type="ORF">FBUS_08142</name>
</gene>
<keyword evidence="3" id="KW-0378">Hydrolase</keyword>
<keyword evidence="4" id="KW-0347">Helicase</keyword>
<protein>
    <submittedName>
        <fullName evidence="9">Superkiller viralicidic activity 2 2</fullName>
    </submittedName>
</protein>
<comment type="subcellular location">
    <subcellularLocation>
        <location evidence="1">Nucleus</location>
    </subcellularLocation>
</comment>
<evidence type="ECO:0000256" key="3">
    <source>
        <dbReference type="ARBA" id="ARBA00022801"/>
    </source>
</evidence>
<evidence type="ECO:0000256" key="2">
    <source>
        <dbReference type="ARBA" id="ARBA00022741"/>
    </source>
</evidence>
<dbReference type="InterPro" id="IPR048392">
    <property type="entry name" value="MTR4-like_stalk"/>
</dbReference>
<dbReference type="SUPFAM" id="SSF52540">
    <property type="entry name" value="P-loop containing nucleoside triphosphate hydrolases"/>
    <property type="match status" value="1"/>
</dbReference>
<sequence length="1054" mass="117935">MSSWDVDLEDLASSFVPNSQVESLETSVIPEKRVYENKSLNARSKRSKKQSHKFETYVLNSGEGCLHEVVYPAGVPLKALSPVTQPAREYPFTLDSFQREAITCIENGQSVLVAAHTSAGKTVVAEYAVARCLKRKQRVIYTTPIKALSNQKFREFTEEFKDVGLMTGDITINPSATVLIMTTEILLSMLYRGSEVTREVGWVIFDEIHYMREKERGVVWEETIILLPDIVGLVFLSATIPNARQFAEWVVFLHKQPCHVVYTEYRPVPLQHYLFPCGGDGAKPYCAKLVKLVMDQNLEPLIVFSFSKVDCEFYATQMNKMDFNTDTEKAAVDLIFKNAIDSLSAEDKRLPQVQILLPVLRRGVGIHHGGLLPILKEIVEILFAEGLIKVLYATETFAMGLNMPARTVLFTATRKFDGRNFRLISSGEYIQMSGRAGRRGKDDRGTVILMLDDQVSATDVRQLLSGQPDRLDSAFYLTNNMVLNLLRVEDVNPELMLEKSFLQFQTKSSLPSLHERIKTLESKVKAVRFPDDVNLDRLSALVKLRDAKLSIERERWSVVIKAKSVVPFLQVGRVLRVHTVDDVDFGWAVLLHVEQPQINPVRGQKMESTGSLVLHCLLEILPLSTMCDDDGTAGSDEGFFSLPLSMVEPAQSALDPPGLEYIEMDSDVRTVVRIVTVPLACVAELSSVCLKVRSALDDSTSSSGSHAGKSVDIVRRVARLSEPVRRHLWHGIQRARDQLGGYLPLLDPIKDMRISDPKLKQLAEMAHMLDARIELNPISQRTDVETLIDIYGHRANKLHELNILQKHLESRDSLVQLNELHARKRLLRRLGFCLEDDVIAFKGRIACEISSGDELMLTELMLDGLFSNLNASQLAGVLSCFVVERNAGKVDKVVLQPDMEGALKQIQAKARFLARAAAECRVGASRSQEGEKDCKAATAVPEAGALLNSHASILDDEQAYVDRFSGELMEVVRAWAQGVSFARLCELTHVFEGSVIRCMRRLEELLRQMHDAAKVAGNSELENKFVQGVLQVVGWQVKETSMFSKCSSPIHAFI</sequence>
<feature type="domain" description="Helicase ATP-binding" evidence="7">
    <location>
        <begin position="102"/>
        <end position="258"/>
    </location>
</feature>
<dbReference type="Gene3D" id="3.40.50.300">
    <property type="entry name" value="P-loop containing nucleotide triphosphate hydrolases"/>
    <property type="match status" value="2"/>
</dbReference>
<dbReference type="GO" id="GO:0005634">
    <property type="term" value="C:nucleus"/>
    <property type="evidence" value="ECO:0007669"/>
    <property type="project" value="UniProtKB-SubCell"/>
</dbReference>
<dbReference type="Proteomes" id="UP000728185">
    <property type="component" value="Unassembled WGS sequence"/>
</dbReference>
<dbReference type="InterPro" id="IPR027417">
    <property type="entry name" value="P-loop_NTPase"/>
</dbReference>
<dbReference type="CDD" id="cd18024">
    <property type="entry name" value="DEXHc_Mtr4-like"/>
    <property type="match status" value="1"/>
</dbReference>
<dbReference type="PIRSF" id="PIRSF005198">
    <property type="entry name" value="Antiviral_helicase_SKI2"/>
    <property type="match status" value="1"/>
</dbReference>
<dbReference type="GO" id="GO:0000460">
    <property type="term" value="P:maturation of 5.8S rRNA"/>
    <property type="evidence" value="ECO:0007669"/>
    <property type="project" value="TreeGrafter"/>
</dbReference>
<keyword evidence="2" id="KW-0547">Nucleotide-binding</keyword>
<dbReference type="SMART" id="SM00487">
    <property type="entry name" value="DEXDc"/>
    <property type="match status" value="1"/>
</dbReference>
<name>A0A8E0VIG9_9TREM</name>
<dbReference type="OrthoDB" id="64767at2759"/>
<dbReference type="InterPro" id="IPR016438">
    <property type="entry name" value="SKI2-like"/>
</dbReference>
<dbReference type="InterPro" id="IPR011545">
    <property type="entry name" value="DEAD/DEAH_box_helicase_dom"/>
</dbReference>
<dbReference type="InterPro" id="IPR025696">
    <property type="entry name" value="Beta-barrel_MTR4"/>
</dbReference>
<dbReference type="CDD" id="cd18795">
    <property type="entry name" value="SF2_C_Ski2"/>
    <property type="match status" value="1"/>
</dbReference>
<dbReference type="SMART" id="SM00490">
    <property type="entry name" value="HELICc"/>
    <property type="match status" value="1"/>
</dbReference>
<reference evidence="9" key="1">
    <citation type="submission" date="2019-05" db="EMBL/GenBank/DDBJ databases">
        <title>Annotation for the trematode Fasciolopsis buski.</title>
        <authorList>
            <person name="Choi Y.-J."/>
        </authorList>
    </citation>
    <scope>NUCLEOTIDE SEQUENCE</scope>
    <source>
        <strain evidence="9">HT</strain>
        <tissue evidence="9">Whole worm</tissue>
    </source>
</reference>
<dbReference type="PROSITE" id="PS51192">
    <property type="entry name" value="HELICASE_ATP_BIND_1"/>
    <property type="match status" value="1"/>
</dbReference>
<evidence type="ECO:0000313" key="9">
    <source>
        <dbReference type="EMBL" id="KAA0191248.1"/>
    </source>
</evidence>
<dbReference type="InterPro" id="IPR014001">
    <property type="entry name" value="Helicase_ATP-bd"/>
</dbReference>
<proteinExistence type="predicted"/>
<dbReference type="GO" id="GO:0006401">
    <property type="term" value="P:RNA catabolic process"/>
    <property type="evidence" value="ECO:0007669"/>
    <property type="project" value="InterPro"/>
</dbReference>
<dbReference type="PANTHER" id="PTHR12131:SF7">
    <property type="entry name" value="EXOSOME RNA HELICASE MTR4"/>
    <property type="match status" value="1"/>
</dbReference>
<dbReference type="InterPro" id="IPR012961">
    <property type="entry name" value="Ski2/MTR4_C"/>
</dbReference>
<dbReference type="AlphaFoldDB" id="A0A8E0VIG9"/>
<dbReference type="GO" id="GO:0016787">
    <property type="term" value="F:hydrolase activity"/>
    <property type="evidence" value="ECO:0007669"/>
    <property type="project" value="UniProtKB-KW"/>
</dbReference>
<dbReference type="GO" id="GO:0003723">
    <property type="term" value="F:RNA binding"/>
    <property type="evidence" value="ECO:0007669"/>
    <property type="project" value="InterPro"/>
</dbReference>
<dbReference type="Pfam" id="PF21408">
    <property type="entry name" value="MTR4-like_stalk"/>
    <property type="match status" value="1"/>
</dbReference>
<dbReference type="PANTHER" id="PTHR12131">
    <property type="entry name" value="ATP-DEPENDENT RNA AND DNA HELICASE"/>
    <property type="match status" value="1"/>
</dbReference>
<evidence type="ECO:0000313" key="10">
    <source>
        <dbReference type="Proteomes" id="UP000728185"/>
    </source>
</evidence>
<keyword evidence="10" id="KW-1185">Reference proteome</keyword>
<dbReference type="Pfam" id="PF13234">
    <property type="entry name" value="MTR4_beta-barrel"/>
    <property type="match status" value="1"/>
</dbReference>
<organism evidence="9 10">
    <name type="scientific">Fasciolopsis buskii</name>
    <dbReference type="NCBI Taxonomy" id="27845"/>
    <lineage>
        <taxon>Eukaryota</taxon>
        <taxon>Metazoa</taxon>
        <taxon>Spiralia</taxon>
        <taxon>Lophotrochozoa</taxon>
        <taxon>Platyhelminthes</taxon>
        <taxon>Trematoda</taxon>
        <taxon>Digenea</taxon>
        <taxon>Plagiorchiida</taxon>
        <taxon>Echinostomata</taxon>
        <taxon>Echinostomatoidea</taxon>
        <taxon>Fasciolidae</taxon>
        <taxon>Fasciolopsis</taxon>
    </lineage>
</organism>
<dbReference type="Gene3D" id="1.10.3380.30">
    <property type="match status" value="1"/>
</dbReference>
<dbReference type="EMBL" id="LUCM01006468">
    <property type="protein sequence ID" value="KAA0191248.1"/>
    <property type="molecule type" value="Genomic_DNA"/>
</dbReference>